<dbReference type="GeneID" id="136811341"/>
<dbReference type="AlphaFoldDB" id="A0A7M5VDU9"/>
<feature type="region of interest" description="Disordered" evidence="3">
    <location>
        <begin position="371"/>
        <end position="390"/>
    </location>
</feature>
<dbReference type="EnsemblMetazoa" id="CLYHEMT009016.1">
    <property type="protein sequence ID" value="CLYHEMP009016.1"/>
    <property type="gene ID" value="CLYHEMG009016"/>
</dbReference>
<dbReference type="Pfam" id="PF01803">
    <property type="entry name" value="LIM_bind"/>
    <property type="match status" value="1"/>
</dbReference>
<protein>
    <recommendedName>
        <fullName evidence="4">LIM interaction domain-containing protein</fullName>
    </recommendedName>
</protein>
<reference evidence="5" key="1">
    <citation type="submission" date="2021-01" db="UniProtKB">
        <authorList>
            <consortium name="EnsemblMetazoa"/>
        </authorList>
    </citation>
    <scope>IDENTIFICATION</scope>
</reference>
<organism evidence="5 6">
    <name type="scientific">Clytia hemisphaerica</name>
    <dbReference type="NCBI Taxonomy" id="252671"/>
    <lineage>
        <taxon>Eukaryota</taxon>
        <taxon>Metazoa</taxon>
        <taxon>Cnidaria</taxon>
        <taxon>Hydrozoa</taxon>
        <taxon>Hydroidolina</taxon>
        <taxon>Leptothecata</taxon>
        <taxon>Obeliida</taxon>
        <taxon>Clytiidae</taxon>
        <taxon>Clytia</taxon>
    </lineage>
</organism>
<evidence type="ECO:0000313" key="5">
    <source>
        <dbReference type="EnsemblMetazoa" id="CLYHEMP009016.1"/>
    </source>
</evidence>
<keyword evidence="6" id="KW-1185">Reference proteome</keyword>
<evidence type="ECO:0000256" key="1">
    <source>
        <dbReference type="ARBA" id="ARBA00006928"/>
    </source>
</evidence>
<dbReference type="PANTHER" id="PTHR10378">
    <property type="entry name" value="LIM DOMAIN-BINDING PROTEIN"/>
    <property type="match status" value="1"/>
</dbReference>
<dbReference type="InterPro" id="IPR041363">
    <property type="entry name" value="LID"/>
</dbReference>
<comment type="similarity">
    <text evidence="1 2">Belongs to the LDB family.</text>
</comment>
<proteinExistence type="inferred from homology"/>
<dbReference type="GO" id="GO:0030274">
    <property type="term" value="F:LIM domain binding"/>
    <property type="evidence" value="ECO:0007669"/>
    <property type="project" value="UniProtKB-UniRule"/>
</dbReference>
<dbReference type="RefSeq" id="XP_066924058.1">
    <property type="nucleotide sequence ID" value="XM_067067957.1"/>
</dbReference>
<feature type="compositionally biased region" description="Low complexity" evidence="3">
    <location>
        <begin position="436"/>
        <end position="497"/>
    </location>
</feature>
<dbReference type="Pfam" id="PF17916">
    <property type="entry name" value="LID"/>
    <property type="match status" value="1"/>
</dbReference>
<evidence type="ECO:0000256" key="3">
    <source>
        <dbReference type="SAM" id="MobiDB-lite"/>
    </source>
</evidence>
<name>A0A7M5VDU9_9CNID</name>
<accession>A0A7M5VDU9</accession>
<dbReference type="Proteomes" id="UP000594262">
    <property type="component" value="Unplaced"/>
</dbReference>
<feature type="region of interest" description="Disordered" evidence="3">
    <location>
        <begin position="426"/>
        <end position="505"/>
    </location>
</feature>
<feature type="region of interest" description="Disordered" evidence="3">
    <location>
        <begin position="262"/>
        <end position="307"/>
    </location>
</feature>
<dbReference type="InterPro" id="IPR029005">
    <property type="entry name" value="LIM-bd/SEUSS"/>
</dbReference>
<evidence type="ECO:0000313" key="6">
    <source>
        <dbReference type="Proteomes" id="UP000594262"/>
    </source>
</evidence>
<evidence type="ECO:0000259" key="4">
    <source>
        <dbReference type="PROSITE" id="PS51957"/>
    </source>
</evidence>
<evidence type="ECO:0000256" key="2">
    <source>
        <dbReference type="PROSITE-ProRule" id="PRU01302"/>
    </source>
</evidence>
<dbReference type="PROSITE" id="PS51957">
    <property type="entry name" value="LID"/>
    <property type="match status" value="1"/>
</dbReference>
<feature type="domain" description="LIM interaction" evidence="4">
    <location>
        <begin position="309"/>
        <end position="348"/>
    </location>
</feature>
<dbReference type="OrthoDB" id="774557at2759"/>
<sequence length="505" mass="58368">MLRRGSMPSALHSQSIQPNWPMKQKFRGKRQPAYYLQPDYRIHEFNKRLQGQSDKNDQTWWDELINEFFEEDASLLIQYKEKNHNKKLMIHRRLIPRYFRSLFEGGVSKIYYVVLESKESYMNATVSVDCKHASMITHFDQPKNLKVHTDGHLTIEFAFDSFMRIRHWKFIVKDTTEYLPKSSFNEKDESKAEEMAKNVMEHGQPPKSLHYLRVGTVLESMFEMMARAKSGTMTPREALKSVLYDKWQATMLKMEFETRHRIWNQNTQSRPNNKKRKNRKTPSVSNEPKPPPKKKSPSTSAFPPMSTSDVMFVDEPVLMGGELGDDDERVITRLENAQFDTPNGMVPGTGPGGPTDDIDDAFAPSGGIDPSLMGDSQPWKNEVKPQLPPPNQMVTQSMSQVMSQSMAHMAAAVSQHQQNMNNAQSMGQAMIHHHQQQQQQQQQANQQQQNHNQQQQQQQVNNAQQQNQQQQQPQQQGQPPQQQQNQNPNQQNQQVAQIKTEDQNS</sequence>